<gene>
    <name evidence="3" type="ORF">CLV91_2806</name>
</gene>
<evidence type="ECO:0000256" key="1">
    <source>
        <dbReference type="SAM" id="Coils"/>
    </source>
</evidence>
<sequence length="534" mass="62947">MKIKYIVILLFIIFTIKNSKAQNKNISLEIDGTSLNSKFTNYDSLLYIYNKDKLEGLKIGDTTNAINTIIKASKIHTTTGNYSKAYDGYWEALIYSNAISDSVHKITIYRKLGLLYSIFRRGEKAEKYFNLSLKTAKSKSKDSIKKYKALNDTYYIMSSHNREQGNYGLAKKYLDSCRIMYNKISKKTYQFLNAEQAYIYYHEGKYDLAINLLLPSESYFKSNFPEYQVIYYSFLGDIYVKKDQYNKGEYYYLKSLYFSKKYQSHSNYIPNLYQKLGDLYLKINKKDLAYKNLQLSKNLTEQLFGARSFSNTDILEIKDAHRIENEKQKQKLEVARVNKLEQQQKILFFRNIALIVSILSLLIISGVIIWYLHKRRKSEKIDYLNKQQLSREKNEEILAFKNRELTSSALQLVQKDELILEIKNSLGKLNPSNKREINKILTKIKINKNLDWKEFNARFISVNKVFYRKLTETFPELTQRDHRLCALIKLKFSSKEISHFLGISMESVNTSRYRLRKKMNLEKSVNLSEFIGRL</sequence>
<dbReference type="InterPro" id="IPR011990">
    <property type="entry name" value="TPR-like_helical_dom_sf"/>
</dbReference>
<dbReference type="OrthoDB" id="1090267at2"/>
<reference evidence="3 4" key="1">
    <citation type="submission" date="2018-10" db="EMBL/GenBank/DDBJ databases">
        <title>Genomic Encyclopedia of Archaeal and Bacterial Type Strains, Phase II (KMG-II): from individual species to whole genera.</title>
        <authorList>
            <person name="Goeker M."/>
        </authorList>
    </citation>
    <scope>NUCLEOTIDE SEQUENCE [LARGE SCALE GENOMIC DNA]</scope>
    <source>
        <strain evidence="3 4">DSM 25230</strain>
    </source>
</reference>
<feature type="coiled-coil region" evidence="1">
    <location>
        <begin position="318"/>
        <end position="345"/>
    </location>
</feature>
<organism evidence="3 4">
    <name type="scientific">Maribacter vaceletii</name>
    <dbReference type="NCBI Taxonomy" id="1206816"/>
    <lineage>
        <taxon>Bacteria</taxon>
        <taxon>Pseudomonadati</taxon>
        <taxon>Bacteroidota</taxon>
        <taxon>Flavobacteriia</taxon>
        <taxon>Flavobacteriales</taxon>
        <taxon>Flavobacteriaceae</taxon>
        <taxon>Maribacter</taxon>
    </lineage>
</organism>
<dbReference type="SUPFAM" id="SSF48452">
    <property type="entry name" value="TPR-like"/>
    <property type="match status" value="1"/>
</dbReference>
<protein>
    <recommendedName>
        <fullName evidence="5">HTH luxR-type domain-containing protein</fullName>
    </recommendedName>
</protein>
<dbReference type="Gene3D" id="1.25.40.10">
    <property type="entry name" value="Tetratricopeptide repeat domain"/>
    <property type="match status" value="2"/>
</dbReference>
<name>A0A495DTX6_9FLAO</name>
<keyword evidence="2" id="KW-0812">Transmembrane</keyword>
<dbReference type="EMBL" id="RBIQ01000010">
    <property type="protein sequence ID" value="RKR08040.1"/>
    <property type="molecule type" value="Genomic_DNA"/>
</dbReference>
<keyword evidence="1" id="KW-0175">Coiled coil</keyword>
<evidence type="ECO:0008006" key="5">
    <source>
        <dbReference type="Google" id="ProtNLM"/>
    </source>
</evidence>
<dbReference type="SUPFAM" id="SSF46894">
    <property type="entry name" value="C-terminal effector domain of the bipartite response regulators"/>
    <property type="match status" value="1"/>
</dbReference>
<dbReference type="SMART" id="SM00028">
    <property type="entry name" value="TPR"/>
    <property type="match status" value="3"/>
</dbReference>
<dbReference type="InterPro" id="IPR036388">
    <property type="entry name" value="WH-like_DNA-bd_sf"/>
</dbReference>
<dbReference type="GO" id="GO:0006355">
    <property type="term" value="P:regulation of DNA-templated transcription"/>
    <property type="evidence" value="ECO:0007669"/>
    <property type="project" value="InterPro"/>
</dbReference>
<dbReference type="InterPro" id="IPR016032">
    <property type="entry name" value="Sig_transdc_resp-reg_C-effctor"/>
</dbReference>
<keyword evidence="2" id="KW-0472">Membrane</keyword>
<feature type="transmembrane region" description="Helical" evidence="2">
    <location>
        <begin position="352"/>
        <end position="372"/>
    </location>
</feature>
<dbReference type="Gene3D" id="1.10.10.10">
    <property type="entry name" value="Winged helix-like DNA-binding domain superfamily/Winged helix DNA-binding domain"/>
    <property type="match status" value="1"/>
</dbReference>
<keyword evidence="2" id="KW-1133">Transmembrane helix</keyword>
<dbReference type="AlphaFoldDB" id="A0A495DTX6"/>
<dbReference type="Proteomes" id="UP000269412">
    <property type="component" value="Unassembled WGS sequence"/>
</dbReference>
<accession>A0A495DTX6</accession>
<proteinExistence type="predicted"/>
<evidence type="ECO:0000313" key="4">
    <source>
        <dbReference type="Proteomes" id="UP000269412"/>
    </source>
</evidence>
<keyword evidence="4" id="KW-1185">Reference proteome</keyword>
<dbReference type="InterPro" id="IPR019734">
    <property type="entry name" value="TPR_rpt"/>
</dbReference>
<dbReference type="GO" id="GO:0003677">
    <property type="term" value="F:DNA binding"/>
    <property type="evidence" value="ECO:0007669"/>
    <property type="project" value="InterPro"/>
</dbReference>
<dbReference type="RefSeq" id="WP_121068805.1">
    <property type="nucleotide sequence ID" value="NZ_RBIQ01000010.1"/>
</dbReference>
<evidence type="ECO:0000313" key="3">
    <source>
        <dbReference type="EMBL" id="RKR08040.1"/>
    </source>
</evidence>
<evidence type="ECO:0000256" key="2">
    <source>
        <dbReference type="SAM" id="Phobius"/>
    </source>
</evidence>
<comment type="caution">
    <text evidence="3">The sequence shown here is derived from an EMBL/GenBank/DDBJ whole genome shotgun (WGS) entry which is preliminary data.</text>
</comment>